<dbReference type="InterPro" id="IPR055505">
    <property type="entry name" value="DUF7077"/>
</dbReference>
<dbReference type="Pfam" id="PF23036">
    <property type="entry name" value="TRAPPC10_1st"/>
    <property type="match status" value="1"/>
</dbReference>
<dbReference type="InterPro" id="IPR056916">
    <property type="entry name" value="NTS_TR130"/>
</dbReference>
<evidence type="ECO:0000259" key="7">
    <source>
        <dbReference type="Pfam" id="PF23274"/>
    </source>
</evidence>
<evidence type="ECO:0000313" key="10">
    <source>
        <dbReference type="Proteomes" id="UP000799302"/>
    </source>
</evidence>
<keyword evidence="3" id="KW-0333">Golgi apparatus</keyword>
<dbReference type="EMBL" id="MU004232">
    <property type="protein sequence ID" value="KAF2672481.1"/>
    <property type="molecule type" value="Genomic_DNA"/>
</dbReference>
<gene>
    <name evidence="9" type="ORF">BT63DRAFT_452986</name>
</gene>
<dbReference type="GO" id="GO:0006891">
    <property type="term" value="P:intra-Golgi vesicle-mediated transport"/>
    <property type="evidence" value="ECO:0007669"/>
    <property type="project" value="TreeGrafter"/>
</dbReference>
<dbReference type="GO" id="GO:1990071">
    <property type="term" value="C:TRAPPII protein complex"/>
    <property type="evidence" value="ECO:0007669"/>
    <property type="project" value="InterPro"/>
</dbReference>
<dbReference type="Pfam" id="PF23274">
    <property type="entry name" value="DUF7077"/>
    <property type="match status" value="1"/>
</dbReference>
<feature type="compositionally biased region" description="Acidic residues" evidence="4">
    <location>
        <begin position="566"/>
        <end position="583"/>
    </location>
</feature>
<dbReference type="Pfam" id="PF12584">
    <property type="entry name" value="TRAPPC10"/>
    <property type="match status" value="1"/>
</dbReference>
<dbReference type="Pfam" id="PF24965">
    <property type="entry name" value="TRS130_4HB"/>
    <property type="match status" value="1"/>
</dbReference>
<accession>A0A6A6ULV0</accession>
<dbReference type="GO" id="GO:0005829">
    <property type="term" value="C:cytosol"/>
    <property type="evidence" value="ECO:0007669"/>
    <property type="project" value="GOC"/>
</dbReference>
<dbReference type="InterPro" id="IPR045126">
    <property type="entry name" value="TRAPPC10/Trs130"/>
</dbReference>
<dbReference type="OrthoDB" id="10256906at2759"/>
<evidence type="ECO:0000259" key="6">
    <source>
        <dbReference type="Pfam" id="PF23036"/>
    </source>
</evidence>
<dbReference type="PANTHER" id="PTHR13251">
    <property type="entry name" value="EPILEPSY HOLOPROSENCEPHALY CANDIDATE 1/TMEM1"/>
    <property type="match status" value="1"/>
</dbReference>
<dbReference type="Proteomes" id="UP000799302">
    <property type="component" value="Unassembled WGS sequence"/>
</dbReference>
<evidence type="ECO:0000259" key="8">
    <source>
        <dbReference type="Pfam" id="PF24967"/>
    </source>
</evidence>
<feature type="domain" description="TRAPPC10/Trs130 N-terminal" evidence="6">
    <location>
        <begin position="10"/>
        <end position="381"/>
    </location>
</feature>
<evidence type="ECO:0000256" key="3">
    <source>
        <dbReference type="ARBA" id="ARBA00023034"/>
    </source>
</evidence>
<dbReference type="PANTHER" id="PTHR13251:SF3">
    <property type="entry name" value="TRAFFICKING PROTEIN PARTICLE COMPLEX SUBUNIT 10"/>
    <property type="match status" value="1"/>
</dbReference>
<comment type="subcellular location">
    <subcellularLocation>
        <location evidence="1">Golgi apparatus</location>
    </subcellularLocation>
</comment>
<feature type="domain" description="DUF7077" evidence="7">
    <location>
        <begin position="880"/>
        <end position="998"/>
    </location>
</feature>
<dbReference type="GO" id="GO:0034498">
    <property type="term" value="P:early endosome to Golgi transport"/>
    <property type="evidence" value="ECO:0007669"/>
    <property type="project" value="TreeGrafter"/>
</dbReference>
<evidence type="ECO:0008006" key="11">
    <source>
        <dbReference type="Google" id="ProtNLM"/>
    </source>
</evidence>
<name>A0A6A6ULV0_9PEZI</name>
<dbReference type="InterPro" id="IPR022233">
    <property type="entry name" value="TRAPPC10/Trs130_C"/>
</dbReference>
<keyword evidence="10" id="KW-1185">Reference proteome</keyword>
<evidence type="ECO:0000313" key="9">
    <source>
        <dbReference type="EMBL" id="KAF2672481.1"/>
    </source>
</evidence>
<evidence type="ECO:0000256" key="2">
    <source>
        <dbReference type="ARBA" id="ARBA00022448"/>
    </source>
</evidence>
<keyword evidence="2" id="KW-0813">Transport</keyword>
<feature type="region of interest" description="Disordered" evidence="4">
    <location>
        <begin position="551"/>
        <end position="587"/>
    </location>
</feature>
<evidence type="ECO:0000256" key="4">
    <source>
        <dbReference type="SAM" id="MobiDB-lite"/>
    </source>
</evidence>
<feature type="domain" description="TRAPPC10/Trs130 C-terminal" evidence="5">
    <location>
        <begin position="1217"/>
        <end position="1350"/>
    </location>
</feature>
<feature type="domain" description="Trs130 NTS" evidence="8">
    <location>
        <begin position="606"/>
        <end position="689"/>
    </location>
</feature>
<dbReference type="Pfam" id="PF24967">
    <property type="entry name" value="NTS_TR130"/>
    <property type="match status" value="1"/>
</dbReference>
<protein>
    <recommendedName>
        <fullName evidence="11">TMEM1 family protein-like protein</fullName>
    </recommendedName>
</protein>
<evidence type="ECO:0000256" key="1">
    <source>
        <dbReference type="ARBA" id="ARBA00004555"/>
    </source>
</evidence>
<dbReference type="InterPro" id="IPR056913">
    <property type="entry name" value="TRAPPC10/Trs130_N"/>
</dbReference>
<sequence length="1372" mass="153756">MDNTSTWSVAKVKVEYFDPAGVFPLISDQLDSRLPLHNLNWKSPKRPLRSIESLHVELFKSWELVGDSSRPSSRQTHLPTPTIAPVKERRHQIPGLRQTPYLKLYLLRCDDTELYKAIHRKAVREWLKSHIPASQSSSKKSTAQENHDAFEWMILHVVMPDANSASEKDRLDSKKGTSSMLEKLKADFNVSSKSAPDRIAQLCLSPKGRDINQDQREEWDDAIAKTKALILASFNLRVTQYEDDIRERESQRALPGWNFCTFFVLKEGLARGFESVGLVDDALAGYEELGVELDTILANHEDEEPTVSFLSTTGDLNTLYERAKDGDLKSDSKFWGPDNPAISSTKKNFRELILANNISVFDFKCYVLARKMAVLLRMSRANLQGPENLSPLAQLCQLAAWSIPNIARIVRDDLTQIAKSSPHDQSSPIIENIVASWTYSAVQQVLDETRTAFLAQSTPTEPHFSSLLKEKQSVYPKRKSSVAPGHEKPVDDAQLLFESLKKRAGGVPDQSSTNRTGKDYLATQRAQLLLLQRRLIEAMALRQGQSIGWVNAQGGEDPSTLKEVDLTEEEQSEEDEEPSETVSEEEKATLSIGICHPDLYNAVISKKALRAIYEALTKEALDLYYISSQGKSFERMLADLAMVRFQAGDYAGAANYFSKIIPIFSQLKWTLIEIRMLMIHAECLKMLNRKDDYARMLLGLLDKAVASKTSPGMKLQSATYVDIESFQIRGQSILHELSATATQLPYEITVPFLTYFHNMVIDPHIKHYTDKEGFQLRLKFRSVLEETIKINSAKVVLTTSSDSGPSQIVLESNEPVEVGKGTTTIVLGTHISTLGSYTVNRVSISSNKIVFTRDLAEEDRASFPGVKSKAPQVLVYPRNDAFSVHMQLPPTIHIERTRDLELELDVGPEHIDKAELRLKAASSGLRIHTSKVEVTSGTATINKDSQGGIGLSNLEQSSKVKLKIPYELDDHHRDINVKVELSSTKPKLDYSSVQTVTIELPLDVNVHDLFKPKHIFQRFHIKTANDIPLRILGMKLHETDRFAVQEPAADIFPATIFAKQPATFMYEVRPKKSDGDLQVRQIANKEAPLILEVEYQCLDDLSIAKILTKFGSDLEQSPYNSLERLLTKFLTQKLRSIVLPANHTESALFEEISVPHFVAIGWANLLNDLPAPLAGELATWLKQWHEDNEILPLLLHKLGSSGEVANHQPSRKIIISVPLPRLQVLHVTNLKLPNSISETIPVGFPITAAVSIVHSRQWESPMLSQGLSETEIEFMYDVDAPPDTWLIGGQRRGRFVAKEDEATQWEIVLIPLRTGKILLPSIDVRVVGKNSEDVSCETDCKAQGRIVMVIGDLKRTNVAMVGTEAHLVRAES</sequence>
<proteinExistence type="predicted"/>
<organism evidence="9 10">
    <name type="scientific">Microthyrium microscopicum</name>
    <dbReference type="NCBI Taxonomy" id="703497"/>
    <lineage>
        <taxon>Eukaryota</taxon>
        <taxon>Fungi</taxon>
        <taxon>Dikarya</taxon>
        <taxon>Ascomycota</taxon>
        <taxon>Pezizomycotina</taxon>
        <taxon>Dothideomycetes</taxon>
        <taxon>Dothideomycetes incertae sedis</taxon>
        <taxon>Microthyriales</taxon>
        <taxon>Microthyriaceae</taxon>
        <taxon>Microthyrium</taxon>
    </lineage>
</organism>
<reference evidence="9" key="1">
    <citation type="journal article" date="2020" name="Stud. Mycol.">
        <title>101 Dothideomycetes genomes: a test case for predicting lifestyles and emergence of pathogens.</title>
        <authorList>
            <person name="Haridas S."/>
            <person name="Albert R."/>
            <person name="Binder M."/>
            <person name="Bloem J."/>
            <person name="Labutti K."/>
            <person name="Salamov A."/>
            <person name="Andreopoulos B."/>
            <person name="Baker S."/>
            <person name="Barry K."/>
            <person name="Bills G."/>
            <person name="Bluhm B."/>
            <person name="Cannon C."/>
            <person name="Castanera R."/>
            <person name="Culley D."/>
            <person name="Daum C."/>
            <person name="Ezra D."/>
            <person name="Gonzalez J."/>
            <person name="Henrissat B."/>
            <person name="Kuo A."/>
            <person name="Liang C."/>
            <person name="Lipzen A."/>
            <person name="Lutzoni F."/>
            <person name="Magnuson J."/>
            <person name="Mondo S."/>
            <person name="Nolan M."/>
            <person name="Ohm R."/>
            <person name="Pangilinan J."/>
            <person name="Park H.-J."/>
            <person name="Ramirez L."/>
            <person name="Alfaro M."/>
            <person name="Sun H."/>
            <person name="Tritt A."/>
            <person name="Yoshinaga Y."/>
            <person name="Zwiers L.-H."/>
            <person name="Turgeon B."/>
            <person name="Goodwin S."/>
            <person name="Spatafora J."/>
            <person name="Crous P."/>
            <person name="Grigoriev I."/>
        </authorList>
    </citation>
    <scope>NUCLEOTIDE SEQUENCE</scope>
    <source>
        <strain evidence="9">CBS 115976</strain>
    </source>
</reference>
<evidence type="ECO:0000259" key="5">
    <source>
        <dbReference type="Pfam" id="PF12584"/>
    </source>
</evidence>